<dbReference type="Proteomes" id="UP000655523">
    <property type="component" value="Unassembled WGS sequence"/>
</dbReference>
<keyword evidence="3" id="KW-1185">Reference proteome</keyword>
<organism evidence="2 3">
    <name type="scientific">Paraburkholderia elongata</name>
    <dbReference type="NCBI Taxonomy" id="2675747"/>
    <lineage>
        <taxon>Bacteria</taxon>
        <taxon>Pseudomonadati</taxon>
        <taxon>Pseudomonadota</taxon>
        <taxon>Betaproteobacteria</taxon>
        <taxon>Burkholderiales</taxon>
        <taxon>Burkholderiaceae</taxon>
        <taxon>Paraburkholderia</taxon>
    </lineage>
</organism>
<name>A0A972NY71_9BURK</name>
<protein>
    <submittedName>
        <fullName evidence="2">Uncharacterized protein</fullName>
    </submittedName>
</protein>
<evidence type="ECO:0000256" key="1">
    <source>
        <dbReference type="SAM" id="MobiDB-lite"/>
    </source>
</evidence>
<dbReference type="EMBL" id="WOEZ01000295">
    <property type="protein sequence ID" value="NPT62021.1"/>
    <property type="molecule type" value="Genomic_DNA"/>
</dbReference>
<accession>A0A972NY71</accession>
<evidence type="ECO:0000313" key="3">
    <source>
        <dbReference type="Proteomes" id="UP000655523"/>
    </source>
</evidence>
<comment type="caution">
    <text evidence="2">The sequence shown here is derived from an EMBL/GenBank/DDBJ whole genome shotgun (WGS) entry which is preliminary data.</text>
</comment>
<dbReference type="RefSeq" id="WP_172178167.1">
    <property type="nucleotide sequence ID" value="NZ_WOEZ01000295.1"/>
</dbReference>
<feature type="region of interest" description="Disordered" evidence="1">
    <location>
        <begin position="48"/>
        <end position="85"/>
    </location>
</feature>
<sequence length="85" mass="8825">MKSLTITDLSLAEELDGKAMAATRGGILIHTVTWTDWVKTLPAFPALPATPSSGPGVDPGFSPGYKPQPAYPVGAATGGYDPRLQ</sequence>
<dbReference type="AlphaFoldDB" id="A0A972NY71"/>
<reference evidence="2 3" key="1">
    <citation type="submission" date="2019-11" db="EMBL/GenBank/DDBJ databases">
        <title>Metabolism of dissolved organic matter in forest soils.</title>
        <authorList>
            <person name="Cyle K.T."/>
            <person name="Wilhelm R.C."/>
            <person name="Martinez C.E."/>
        </authorList>
    </citation>
    <scope>NUCLEOTIDE SEQUENCE [LARGE SCALE GENOMIC DNA]</scope>
    <source>
        <strain evidence="2 3">5N</strain>
    </source>
</reference>
<gene>
    <name evidence="2" type="ORF">GNZ13_47790</name>
</gene>
<proteinExistence type="predicted"/>
<evidence type="ECO:0000313" key="2">
    <source>
        <dbReference type="EMBL" id="NPT62021.1"/>
    </source>
</evidence>